<protein>
    <recommendedName>
        <fullName evidence="4">Lipoprotein</fullName>
    </recommendedName>
</protein>
<evidence type="ECO:0000256" key="1">
    <source>
        <dbReference type="SAM" id="SignalP"/>
    </source>
</evidence>
<organism evidence="2 3">
    <name type="scientific">Chitinimonas lacunae</name>
    <dbReference type="NCBI Taxonomy" id="1963018"/>
    <lineage>
        <taxon>Bacteria</taxon>
        <taxon>Pseudomonadati</taxon>
        <taxon>Pseudomonadota</taxon>
        <taxon>Betaproteobacteria</taxon>
        <taxon>Neisseriales</taxon>
        <taxon>Chitinibacteraceae</taxon>
        <taxon>Chitinimonas</taxon>
    </lineage>
</organism>
<reference evidence="3" key="1">
    <citation type="journal article" date="2019" name="Int. J. Syst. Evol. Microbiol.">
        <title>The Global Catalogue of Microorganisms (GCM) 10K type strain sequencing project: providing services to taxonomists for standard genome sequencing and annotation.</title>
        <authorList>
            <consortium name="The Broad Institute Genomics Platform"/>
            <consortium name="The Broad Institute Genome Sequencing Center for Infectious Disease"/>
            <person name="Wu L."/>
            <person name="Ma J."/>
        </authorList>
    </citation>
    <scope>NUCLEOTIDE SEQUENCE [LARGE SCALE GENOMIC DNA]</scope>
    <source>
        <strain evidence="3">LMG 29894</strain>
    </source>
</reference>
<dbReference type="EMBL" id="JBHSBU010000001">
    <property type="protein sequence ID" value="MFC4159814.1"/>
    <property type="molecule type" value="Genomic_DNA"/>
</dbReference>
<accession>A0ABV8MP22</accession>
<keyword evidence="3" id="KW-1185">Reference proteome</keyword>
<gene>
    <name evidence="2" type="ORF">ACFOW7_10700</name>
</gene>
<evidence type="ECO:0008006" key="4">
    <source>
        <dbReference type="Google" id="ProtNLM"/>
    </source>
</evidence>
<feature type="signal peptide" evidence="1">
    <location>
        <begin position="1"/>
        <end position="22"/>
    </location>
</feature>
<dbReference type="Proteomes" id="UP001595791">
    <property type="component" value="Unassembled WGS sequence"/>
</dbReference>
<keyword evidence="1" id="KW-0732">Signal</keyword>
<feature type="chain" id="PRO_5047067380" description="Lipoprotein" evidence="1">
    <location>
        <begin position="23"/>
        <end position="224"/>
    </location>
</feature>
<sequence>MNIRVTAAALAAVFLATGCASIVGGTSQDVSVQARAADGSSIDARCQLSNNRGQWEVQAPGTVRVRRSSGDLRVACRQQQGATGETSAAASVRGMVFGNILFGGLIGIVIDFSNKAAFAYPDGVLVNMRGEVVARNPLVNQPAAVAQPSATVTAPVAAQSTERRGERAGTWSFEVEKLAKQRGCEGSGAWLVSEADGVGTYRVDCRNDKPLLVVCSAGQCRPAV</sequence>
<dbReference type="PROSITE" id="PS51257">
    <property type="entry name" value="PROKAR_LIPOPROTEIN"/>
    <property type="match status" value="1"/>
</dbReference>
<evidence type="ECO:0000313" key="2">
    <source>
        <dbReference type="EMBL" id="MFC4159814.1"/>
    </source>
</evidence>
<name>A0ABV8MP22_9NEIS</name>
<evidence type="ECO:0000313" key="3">
    <source>
        <dbReference type="Proteomes" id="UP001595791"/>
    </source>
</evidence>
<proteinExistence type="predicted"/>
<dbReference type="RefSeq" id="WP_378163974.1">
    <property type="nucleotide sequence ID" value="NZ_JBHSBU010000001.1"/>
</dbReference>
<comment type="caution">
    <text evidence="2">The sequence shown here is derived from an EMBL/GenBank/DDBJ whole genome shotgun (WGS) entry which is preliminary data.</text>
</comment>